<dbReference type="EMBL" id="JAPTGG010000003">
    <property type="protein sequence ID" value="MCZ0864434.1"/>
    <property type="molecule type" value="Genomic_DNA"/>
</dbReference>
<dbReference type="InterPro" id="IPR020449">
    <property type="entry name" value="Tscrpt_reg_AraC-type_HTH"/>
</dbReference>
<keyword evidence="3" id="KW-0804">Transcription</keyword>
<dbReference type="SUPFAM" id="SSF46689">
    <property type="entry name" value="Homeodomain-like"/>
    <property type="match status" value="2"/>
</dbReference>
<dbReference type="Pfam" id="PF20240">
    <property type="entry name" value="DUF6597"/>
    <property type="match status" value="1"/>
</dbReference>
<dbReference type="InterPro" id="IPR018060">
    <property type="entry name" value="HTH_AraC"/>
</dbReference>
<evidence type="ECO:0000259" key="4">
    <source>
        <dbReference type="PROSITE" id="PS01124"/>
    </source>
</evidence>
<dbReference type="GO" id="GO:0003700">
    <property type="term" value="F:DNA-binding transcription factor activity"/>
    <property type="evidence" value="ECO:0007669"/>
    <property type="project" value="InterPro"/>
</dbReference>
<comment type="caution">
    <text evidence="5">The sequence shown here is derived from an EMBL/GenBank/DDBJ whole genome shotgun (WGS) entry which is preliminary data.</text>
</comment>
<evidence type="ECO:0000313" key="6">
    <source>
        <dbReference type="Proteomes" id="UP001069090"/>
    </source>
</evidence>
<sequence length="271" mass="30056">MHKLTHLGFQRYAPSPALAPYVECYWQINTAKQASIAPDYMHSEGGSGIIFNFADPIQLHSSFLSQGSLITGPRRSSTQFFAHGNVQALGIRFKPGAGHSIFGLPLVELLDSIVNPAELALSHLGDELAAQLAALSSAGERIALIEQRLIAQLNNQPAYDQRLQKALAYIDQHHGLQAIPQLSASLALSQRQLDRVFKRHLGLAPKQYSRLQQVQYARQLLKQAPQQYSLTDIGYQAGFYDQAHFIRQFRQTVGITPGDYKLRASSNNKPL</sequence>
<keyword evidence="1" id="KW-0805">Transcription regulation</keyword>
<dbReference type="InterPro" id="IPR018062">
    <property type="entry name" value="HTH_AraC-typ_CS"/>
</dbReference>
<evidence type="ECO:0000256" key="3">
    <source>
        <dbReference type="ARBA" id="ARBA00023163"/>
    </source>
</evidence>
<dbReference type="AlphaFoldDB" id="A0A9J6RJ70"/>
<gene>
    <name evidence="5" type="ORF">O0V09_04445</name>
</gene>
<keyword evidence="2" id="KW-0238">DNA-binding</keyword>
<dbReference type="Proteomes" id="UP001069090">
    <property type="component" value="Unassembled WGS sequence"/>
</dbReference>
<dbReference type="PROSITE" id="PS01124">
    <property type="entry name" value="HTH_ARAC_FAMILY_2"/>
    <property type="match status" value="1"/>
</dbReference>
<name>A0A9J6RJ70_9GAMM</name>
<dbReference type="PANTHER" id="PTHR46796:SF13">
    <property type="entry name" value="HTH-TYPE TRANSCRIPTIONAL ACTIVATOR RHAS"/>
    <property type="match status" value="1"/>
</dbReference>
<dbReference type="PROSITE" id="PS00041">
    <property type="entry name" value="HTH_ARAC_FAMILY_1"/>
    <property type="match status" value="1"/>
</dbReference>
<reference evidence="5 6" key="1">
    <citation type="submission" date="2022-12" db="EMBL/GenBank/DDBJ databases">
        <title>Dasania phycosphaerae sp. nov., isolated from particulate material of the south coast of Korea.</title>
        <authorList>
            <person name="Jiang Y."/>
        </authorList>
    </citation>
    <scope>NUCLEOTIDE SEQUENCE [LARGE SCALE GENOMIC DNA]</scope>
    <source>
        <strain evidence="5 6">GY-19</strain>
    </source>
</reference>
<dbReference type="PANTHER" id="PTHR46796">
    <property type="entry name" value="HTH-TYPE TRANSCRIPTIONAL ACTIVATOR RHAS-RELATED"/>
    <property type="match status" value="1"/>
</dbReference>
<evidence type="ECO:0000256" key="1">
    <source>
        <dbReference type="ARBA" id="ARBA00023015"/>
    </source>
</evidence>
<protein>
    <submittedName>
        <fullName evidence="5">Helix-turn-helix domain-containing protein</fullName>
    </submittedName>
</protein>
<dbReference type="GO" id="GO:0043565">
    <property type="term" value="F:sequence-specific DNA binding"/>
    <property type="evidence" value="ECO:0007669"/>
    <property type="project" value="InterPro"/>
</dbReference>
<keyword evidence="6" id="KW-1185">Reference proteome</keyword>
<organism evidence="5 6">
    <name type="scientific">Dasania phycosphaerae</name>
    <dbReference type="NCBI Taxonomy" id="2950436"/>
    <lineage>
        <taxon>Bacteria</taxon>
        <taxon>Pseudomonadati</taxon>
        <taxon>Pseudomonadota</taxon>
        <taxon>Gammaproteobacteria</taxon>
        <taxon>Cellvibrionales</taxon>
        <taxon>Spongiibacteraceae</taxon>
        <taxon>Dasania</taxon>
    </lineage>
</organism>
<proteinExistence type="predicted"/>
<evidence type="ECO:0000256" key="2">
    <source>
        <dbReference type="ARBA" id="ARBA00023125"/>
    </source>
</evidence>
<accession>A0A9J6RJ70</accession>
<dbReference type="InterPro" id="IPR050204">
    <property type="entry name" value="AraC_XylS_family_regulators"/>
</dbReference>
<dbReference type="RefSeq" id="WP_258330590.1">
    <property type="nucleotide sequence ID" value="NZ_JAPTGG010000003.1"/>
</dbReference>
<feature type="domain" description="HTH araC/xylS-type" evidence="4">
    <location>
        <begin position="164"/>
        <end position="263"/>
    </location>
</feature>
<dbReference type="PRINTS" id="PR00032">
    <property type="entry name" value="HTHARAC"/>
</dbReference>
<dbReference type="InterPro" id="IPR009057">
    <property type="entry name" value="Homeodomain-like_sf"/>
</dbReference>
<dbReference type="InterPro" id="IPR046532">
    <property type="entry name" value="DUF6597"/>
</dbReference>
<evidence type="ECO:0000313" key="5">
    <source>
        <dbReference type="EMBL" id="MCZ0864434.1"/>
    </source>
</evidence>
<dbReference type="Pfam" id="PF12833">
    <property type="entry name" value="HTH_18"/>
    <property type="match status" value="1"/>
</dbReference>
<dbReference type="SMART" id="SM00342">
    <property type="entry name" value="HTH_ARAC"/>
    <property type="match status" value="1"/>
</dbReference>
<dbReference type="Gene3D" id="1.10.10.60">
    <property type="entry name" value="Homeodomain-like"/>
    <property type="match status" value="2"/>
</dbReference>